<evidence type="ECO:0000313" key="5">
    <source>
        <dbReference type="Proteomes" id="UP001296104"/>
    </source>
</evidence>
<dbReference type="Pfam" id="PF01991">
    <property type="entry name" value="vATP-synt_E"/>
    <property type="match status" value="1"/>
</dbReference>
<sequence>MSQIHAMSDDQVNTELRKMTAFIRQEALEKAREIHLKADEEFSIEKSKLVRSETARIDEQYKKKFTQAGMSQQITKSTLANKTRLRILSARQELLDQLFEDANKKLGDTASKDKSKYEKVLKNLILEGLYALVNEKKVTLRCRKKDDDVVKKAAEGAKEEYKKGMKRDIEIHVDEKERVAEGSAGGVIILNSTGKIDINNTFEERLHLLEADGLPAVRLTLFGENKNRKFKD</sequence>
<dbReference type="Proteomes" id="UP001296104">
    <property type="component" value="Unassembled WGS sequence"/>
</dbReference>
<evidence type="ECO:0000256" key="1">
    <source>
        <dbReference type="ARBA" id="ARBA00005901"/>
    </source>
</evidence>
<name>A0AAI9ECN2_9PEZI</name>
<comment type="caution">
    <text evidence="4">The sequence shown here is derived from an EMBL/GenBank/DDBJ whole genome shotgun (WGS) entry which is preliminary data.</text>
</comment>
<dbReference type="Gene3D" id="3.30.2320.30">
    <property type="entry name" value="ATP synthase, E subunit, C-terminal"/>
    <property type="match status" value="1"/>
</dbReference>
<dbReference type="Gene3D" id="6.10.250.1620">
    <property type="match status" value="1"/>
</dbReference>
<gene>
    <name evidence="4" type="ORF">LECACI_7A006695</name>
</gene>
<keyword evidence="5" id="KW-1185">Reference proteome</keyword>
<dbReference type="InterPro" id="IPR038495">
    <property type="entry name" value="ATPase_E_C"/>
</dbReference>
<evidence type="ECO:0000256" key="3">
    <source>
        <dbReference type="ARBA" id="ARBA00023065"/>
    </source>
</evidence>
<dbReference type="AlphaFoldDB" id="A0AAI9ECN2"/>
<dbReference type="HAMAP" id="MF_00311">
    <property type="entry name" value="ATP_synth_E_arch"/>
    <property type="match status" value="1"/>
</dbReference>
<keyword evidence="2" id="KW-0813">Transport</keyword>
<protein>
    <submittedName>
        <fullName evidence="4">V-type proton ATPase subunit E</fullName>
    </submittedName>
</protein>
<dbReference type="GO" id="GO:0046961">
    <property type="term" value="F:proton-transporting ATPase activity, rotational mechanism"/>
    <property type="evidence" value="ECO:0007669"/>
    <property type="project" value="InterPro"/>
</dbReference>
<evidence type="ECO:0000313" key="4">
    <source>
        <dbReference type="EMBL" id="CAK4031537.1"/>
    </source>
</evidence>
<accession>A0AAI9ECN2</accession>
<organism evidence="4 5">
    <name type="scientific">Lecanosticta acicola</name>
    <dbReference type="NCBI Taxonomy" id="111012"/>
    <lineage>
        <taxon>Eukaryota</taxon>
        <taxon>Fungi</taxon>
        <taxon>Dikarya</taxon>
        <taxon>Ascomycota</taxon>
        <taxon>Pezizomycotina</taxon>
        <taxon>Dothideomycetes</taxon>
        <taxon>Dothideomycetidae</taxon>
        <taxon>Mycosphaerellales</taxon>
        <taxon>Mycosphaerellaceae</taxon>
        <taxon>Lecanosticta</taxon>
    </lineage>
</organism>
<dbReference type="InterPro" id="IPR002842">
    <property type="entry name" value="ATPase_V1_Esu"/>
</dbReference>
<evidence type="ECO:0000256" key="2">
    <source>
        <dbReference type="ARBA" id="ARBA00022448"/>
    </source>
</evidence>
<dbReference type="PANTHER" id="PTHR45715">
    <property type="entry name" value="ATPASE H+-TRANSPORTING V1 SUBUNIT E1A-RELATED"/>
    <property type="match status" value="1"/>
</dbReference>
<keyword evidence="3" id="KW-0406">Ion transport</keyword>
<proteinExistence type="inferred from homology"/>
<reference evidence="4" key="1">
    <citation type="submission" date="2023-11" db="EMBL/GenBank/DDBJ databases">
        <authorList>
            <person name="Alioto T."/>
            <person name="Alioto T."/>
            <person name="Gomez Garrido J."/>
        </authorList>
    </citation>
    <scope>NUCLEOTIDE SEQUENCE</scope>
</reference>
<dbReference type="SUPFAM" id="SSF160527">
    <property type="entry name" value="V-type ATPase subunit E-like"/>
    <property type="match status" value="1"/>
</dbReference>
<comment type="similarity">
    <text evidence="1">Belongs to the V-ATPase E subunit family.</text>
</comment>
<dbReference type="GO" id="GO:0033178">
    <property type="term" value="C:proton-transporting two-sector ATPase complex, catalytic domain"/>
    <property type="evidence" value="ECO:0007669"/>
    <property type="project" value="InterPro"/>
</dbReference>
<dbReference type="EMBL" id="CAVMBE010000049">
    <property type="protein sequence ID" value="CAK4031537.1"/>
    <property type="molecule type" value="Genomic_DNA"/>
</dbReference>